<gene>
    <name evidence="17" type="ORF">KC01_LOCUS33831</name>
</gene>
<keyword evidence="11 15" id="KW-1133">Transmembrane helix</keyword>
<keyword evidence="6" id="KW-0675">Receptor</keyword>
<dbReference type="GO" id="GO:0003682">
    <property type="term" value="F:chromatin binding"/>
    <property type="evidence" value="ECO:0007669"/>
    <property type="project" value="TreeGrafter"/>
</dbReference>
<dbReference type="InterPro" id="IPR017452">
    <property type="entry name" value="GPCR_Rhodpsn_7TM"/>
</dbReference>
<evidence type="ECO:0000256" key="9">
    <source>
        <dbReference type="ARBA" id="ARBA00022829"/>
    </source>
</evidence>
<dbReference type="GO" id="GO:0007062">
    <property type="term" value="P:sister chromatid cohesion"/>
    <property type="evidence" value="ECO:0007669"/>
    <property type="project" value="InterPro"/>
</dbReference>
<dbReference type="Pfam" id="PF04824">
    <property type="entry name" value="Rad21_Rec8"/>
    <property type="match status" value="1"/>
</dbReference>
<dbReference type="PROSITE" id="PS50262">
    <property type="entry name" value="G_PROTEIN_RECEP_F1_2"/>
    <property type="match status" value="1"/>
</dbReference>
<accession>A0AAV2M046</accession>
<comment type="subcellular location">
    <subcellularLocation>
        <location evidence="2">Chromosome</location>
    </subcellularLocation>
    <subcellularLocation>
        <location evidence="3">Membrane</location>
    </subcellularLocation>
    <subcellularLocation>
        <location evidence="1">Nucleus</location>
    </subcellularLocation>
</comment>
<keyword evidence="7" id="KW-0716">Sensory transduction</keyword>
<dbReference type="PANTHER" id="PTHR12585:SF54">
    <property type="entry name" value="RAD21 COHESIN COMPLEX COMPONENT LIKE 1 ISOFORM X1"/>
    <property type="match status" value="1"/>
</dbReference>
<keyword evidence="6" id="KW-0600">Photoreceptor protein</keyword>
<evidence type="ECO:0000256" key="10">
    <source>
        <dbReference type="ARBA" id="ARBA00022925"/>
    </source>
</evidence>
<dbReference type="GO" id="GO:0007059">
    <property type="term" value="P:chromosome segregation"/>
    <property type="evidence" value="ECO:0007669"/>
    <property type="project" value="UniProtKB-KW"/>
</dbReference>
<proteinExistence type="inferred from homology"/>
<feature type="domain" description="G-protein coupled receptors family 1 profile" evidence="16">
    <location>
        <begin position="1"/>
        <end position="196"/>
    </location>
</feature>
<dbReference type="CDD" id="cd21792">
    <property type="entry name" value="Rad21_Rec8_M_NXP1-like"/>
    <property type="match status" value="1"/>
</dbReference>
<dbReference type="InterPro" id="IPR039781">
    <property type="entry name" value="Rad21/Rec8-like"/>
</dbReference>
<dbReference type="GO" id="GO:0009881">
    <property type="term" value="F:photoreceptor activity"/>
    <property type="evidence" value="ECO:0007669"/>
    <property type="project" value="UniProtKB-KW"/>
</dbReference>
<comment type="similarity">
    <text evidence="4">Belongs to the rad21 family.</text>
</comment>
<keyword evidence="8 15" id="KW-0812">Transmembrane</keyword>
<evidence type="ECO:0000256" key="14">
    <source>
        <dbReference type="ARBA" id="ARBA00023242"/>
    </source>
</evidence>
<keyword evidence="10" id="KW-0681">Retinal protein</keyword>
<feature type="transmembrane region" description="Helical" evidence="15">
    <location>
        <begin position="39"/>
        <end position="59"/>
    </location>
</feature>
<dbReference type="Pfam" id="PF00001">
    <property type="entry name" value="7tm_1"/>
    <property type="match status" value="1"/>
</dbReference>
<dbReference type="InterPro" id="IPR006909">
    <property type="entry name" value="Rad21/Rec8_C_eu"/>
</dbReference>
<dbReference type="GO" id="GO:0004930">
    <property type="term" value="F:G protein-coupled receptor activity"/>
    <property type="evidence" value="ECO:0007669"/>
    <property type="project" value="InterPro"/>
</dbReference>
<organism evidence="17 18">
    <name type="scientific">Knipowitschia caucasica</name>
    <name type="common">Caucasian dwarf goby</name>
    <name type="synonym">Pomatoschistus caucasicus</name>
    <dbReference type="NCBI Taxonomy" id="637954"/>
    <lineage>
        <taxon>Eukaryota</taxon>
        <taxon>Metazoa</taxon>
        <taxon>Chordata</taxon>
        <taxon>Craniata</taxon>
        <taxon>Vertebrata</taxon>
        <taxon>Euteleostomi</taxon>
        <taxon>Actinopterygii</taxon>
        <taxon>Neopterygii</taxon>
        <taxon>Teleostei</taxon>
        <taxon>Neoteleostei</taxon>
        <taxon>Acanthomorphata</taxon>
        <taxon>Gobiaria</taxon>
        <taxon>Gobiiformes</taxon>
        <taxon>Gobioidei</taxon>
        <taxon>Gobiidae</taxon>
        <taxon>Gobiinae</taxon>
        <taxon>Knipowitschia</taxon>
    </lineage>
</organism>
<evidence type="ECO:0000256" key="1">
    <source>
        <dbReference type="ARBA" id="ARBA00004123"/>
    </source>
</evidence>
<reference evidence="17 18" key="1">
    <citation type="submission" date="2024-04" db="EMBL/GenBank/DDBJ databases">
        <authorList>
            <person name="Waldvogel A.-M."/>
            <person name="Schoenle A."/>
        </authorList>
    </citation>
    <scope>NUCLEOTIDE SEQUENCE [LARGE SCALE GENOMIC DNA]</scope>
</reference>
<evidence type="ECO:0000256" key="7">
    <source>
        <dbReference type="ARBA" id="ARBA00022606"/>
    </source>
</evidence>
<evidence type="ECO:0000313" key="17">
    <source>
        <dbReference type="EMBL" id="CAL1606707.1"/>
    </source>
</evidence>
<dbReference type="InterPro" id="IPR023093">
    <property type="entry name" value="ScpA-like_C"/>
</dbReference>
<sequence length="860" mass="95361">MGNTSDTSASFVSSVSKEHDIFMGAVYSVFCNKFSSSHACLLVVAVWCYAFVFALGPLAEWGHYSSEPYGTACCIDWHAPNHELASLSYIVCLFVFGYALPCTIIFLSYTLILLTVRGSRQAVQQHVSPQTKTGNAHALIIKLSVSVCIGFLTAWTPYAVVAMWAAFGDALLVPPTAFALAALFAKSSTIYNPLVYLLCKPNFRKCLCKDSTSLRLRISGGSPQLDPRSYWGCNLPRTTGSGQGNRSSNGQQQECGAVGCHHVDVPQRTACILVGPSCTEVTLNQDSTEILQVQEKKRSFSSAWNHRSKVTLTSAVTRPQQLAPKGGSLEQDATMMFYTQLFTSKKGSLAKIWLAAHWERKLTKAHIFDCNLESTVKDIISPKMKIGLRTSGHLLLGVVRIYSRKAKYLLSDCSDALVKIKMAFRPGQTDLPVEGLEATVKAITLMEEFTDFDIQLPDPSNIDMVDAFALNQCRNEEITIKEDFGNSFFNLTDLDTQSTHPGLLDMSLRSFSHHADTFGDEDEGYDILDFLTDHEQEREPLVLELTDNENKVTLALDNLQESDAEDARKPVVSTTNITLLSNEEEAFALEPVPITPTTEKRKGSRKRKLIVDGAKELTNEAIKDQLSDYSDLVAPLDMAPPTRSLTKWKESGAADTLLAQPCSAVITPEINEVFVKHIFERKHYITKDTEALRQDGEEVDGDVSSLNVESFSVTDSIVEPEITHHTELTDPTLNIEDQRENHEMDRSDFTHPELPSQDSLFVQRSHMEQESTPLHTQSMLDSQDFGEKRITRRAQKLLGALQATQVSGNSDSFFSLKALCAGSTRPRAATTFVCFLILKKEQALNLQQSAPYEDILITLN</sequence>
<dbReference type="PROSITE" id="PS00238">
    <property type="entry name" value="OPSIN"/>
    <property type="match status" value="1"/>
</dbReference>
<keyword evidence="14" id="KW-0539">Nucleus</keyword>
<dbReference type="InterPro" id="IPR000276">
    <property type="entry name" value="GPCR_Rhodpsn"/>
</dbReference>
<dbReference type="PRINTS" id="PR00237">
    <property type="entry name" value="GPCRRHODOPSN"/>
</dbReference>
<dbReference type="GO" id="GO:0016020">
    <property type="term" value="C:membrane"/>
    <property type="evidence" value="ECO:0007669"/>
    <property type="project" value="UniProtKB-SubCell"/>
</dbReference>
<evidence type="ECO:0000256" key="12">
    <source>
        <dbReference type="ARBA" id="ARBA00022991"/>
    </source>
</evidence>
<evidence type="ECO:0000256" key="5">
    <source>
        <dbReference type="ARBA" id="ARBA00022454"/>
    </source>
</evidence>
<dbReference type="InterPro" id="IPR006910">
    <property type="entry name" value="Rad21_Rec8_N"/>
</dbReference>
<dbReference type="EMBL" id="OZ035827">
    <property type="protein sequence ID" value="CAL1606707.1"/>
    <property type="molecule type" value="Genomic_DNA"/>
</dbReference>
<dbReference type="GO" id="GO:1990414">
    <property type="term" value="P:replication-born double-strand break repair via sister chromatid exchange"/>
    <property type="evidence" value="ECO:0007669"/>
    <property type="project" value="TreeGrafter"/>
</dbReference>
<dbReference type="Proteomes" id="UP001497482">
    <property type="component" value="Chromosome 5"/>
</dbReference>
<evidence type="ECO:0000256" key="6">
    <source>
        <dbReference type="ARBA" id="ARBA00022543"/>
    </source>
</evidence>
<evidence type="ECO:0000313" key="18">
    <source>
        <dbReference type="Proteomes" id="UP001497482"/>
    </source>
</evidence>
<evidence type="ECO:0000256" key="8">
    <source>
        <dbReference type="ARBA" id="ARBA00022692"/>
    </source>
</evidence>
<protein>
    <recommendedName>
        <fullName evidence="16">G-protein coupled receptors family 1 profile domain-containing protein</fullName>
    </recommendedName>
</protein>
<dbReference type="PANTHER" id="PTHR12585">
    <property type="entry name" value="SCC1 / RAD21 FAMILY MEMBER"/>
    <property type="match status" value="1"/>
</dbReference>
<evidence type="ECO:0000256" key="3">
    <source>
        <dbReference type="ARBA" id="ARBA00004370"/>
    </source>
</evidence>
<evidence type="ECO:0000256" key="15">
    <source>
        <dbReference type="SAM" id="Phobius"/>
    </source>
</evidence>
<dbReference type="InterPro" id="IPR049589">
    <property type="entry name" value="NXP1_M-like"/>
</dbReference>
<keyword evidence="13 15" id="KW-0472">Membrane</keyword>
<keyword evidence="5" id="KW-0158">Chromosome</keyword>
<evidence type="ECO:0000259" key="16">
    <source>
        <dbReference type="PROSITE" id="PS50262"/>
    </source>
</evidence>
<dbReference type="SUPFAM" id="SSF46785">
    <property type="entry name" value="Winged helix' DNA-binding domain"/>
    <property type="match status" value="1"/>
</dbReference>
<evidence type="ECO:0000256" key="13">
    <source>
        <dbReference type="ARBA" id="ARBA00023136"/>
    </source>
</evidence>
<dbReference type="GO" id="GO:0008278">
    <property type="term" value="C:cohesin complex"/>
    <property type="evidence" value="ECO:0007669"/>
    <property type="project" value="InterPro"/>
</dbReference>
<evidence type="ECO:0000256" key="11">
    <source>
        <dbReference type="ARBA" id="ARBA00022989"/>
    </source>
</evidence>
<keyword evidence="12" id="KW-0157">Chromophore</keyword>
<dbReference type="AlphaFoldDB" id="A0AAV2M046"/>
<evidence type="ECO:0000256" key="4">
    <source>
        <dbReference type="ARBA" id="ARBA00009870"/>
    </source>
</evidence>
<keyword evidence="9" id="KW-0159">Chromosome partition</keyword>
<dbReference type="InterPro" id="IPR036390">
    <property type="entry name" value="WH_DNA-bd_sf"/>
</dbReference>
<dbReference type="InterPro" id="IPR027430">
    <property type="entry name" value="Retinal_BS"/>
</dbReference>
<keyword evidence="18" id="KW-1185">Reference proteome</keyword>
<feature type="transmembrane region" description="Helical" evidence="15">
    <location>
        <begin position="136"/>
        <end position="155"/>
    </location>
</feature>
<dbReference type="GO" id="GO:0007602">
    <property type="term" value="P:phototransduction"/>
    <property type="evidence" value="ECO:0007669"/>
    <property type="project" value="UniProtKB-KW"/>
</dbReference>
<feature type="transmembrane region" description="Helical" evidence="15">
    <location>
        <begin position="87"/>
        <end position="116"/>
    </location>
</feature>
<name>A0AAV2M046_KNICA</name>
<evidence type="ECO:0000256" key="2">
    <source>
        <dbReference type="ARBA" id="ARBA00004286"/>
    </source>
</evidence>
<dbReference type="SUPFAM" id="SSF81321">
    <property type="entry name" value="Family A G protein-coupled receptor-like"/>
    <property type="match status" value="1"/>
</dbReference>
<dbReference type="Gene3D" id="1.20.1070.10">
    <property type="entry name" value="Rhodopsin 7-helix transmembrane proteins"/>
    <property type="match status" value="1"/>
</dbReference>
<dbReference type="GO" id="GO:0005634">
    <property type="term" value="C:nucleus"/>
    <property type="evidence" value="ECO:0007669"/>
    <property type="project" value="UniProtKB-SubCell"/>
</dbReference>
<dbReference type="Pfam" id="PF04825">
    <property type="entry name" value="Rad21_Rec8_N"/>
    <property type="match status" value="1"/>
</dbReference>
<dbReference type="Gene3D" id="1.10.10.580">
    <property type="entry name" value="Structural maintenance of chromosome 1. Chain E"/>
    <property type="match status" value="1"/>
</dbReference>